<organism evidence="7 8">
    <name type="scientific">Propylenella binzhouense</name>
    <dbReference type="NCBI Taxonomy" id="2555902"/>
    <lineage>
        <taxon>Bacteria</taxon>
        <taxon>Pseudomonadati</taxon>
        <taxon>Pseudomonadota</taxon>
        <taxon>Alphaproteobacteria</taxon>
        <taxon>Hyphomicrobiales</taxon>
        <taxon>Propylenellaceae</taxon>
        <taxon>Propylenella</taxon>
    </lineage>
</organism>
<dbReference type="NCBIfam" id="TIGR01830">
    <property type="entry name" value="3oxo_ACP_reduc"/>
    <property type="match status" value="1"/>
</dbReference>
<dbReference type="PANTHER" id="PTHR42879:SF2">
    <property type="entry name" value="3-OXOACYL-[ACYL-CARRIER-PROTEIN] REDUCTASE FABG"/>
    <property type="match status" value="1"/>
</dbReference>
<dbReference type="RefSeq" id="WP_161140762.1">
    <property type="nucleotide sequence ID" value="NZ_SPKJ01000037.1"/>
</dbReference>
<dbReference type="InterPro" id="IPR036291">
    <property type="entry name" value="NAD(P)-bd_dom_sf"/>
</dbReference>
<dbReference type="InterPro" id="IPR020904">
    <property type="entry name" value="Sc_DH/Rdtase_CS"/>
</dbReference>
<dbReference type="Gene3D" id="3.40.50.720">
    <property type="entry name" value="NAD(P)-binding Rossmann-like Domain"/>
    <property type="match status" value="1"/>
</dbReference>
<evidence type="ECO:0000256" key="2">
    <source>
        <dbReference type="ARBA" id="ARBA00023002"/>
    </source>
</evidence>
<evidence type="ECO:0000256" key="4">
    <source>
        <dbReference type="PIRSR" id="PIRSR611284-2"/>
    </source>
</evidence>
<dbReference type="GO" id="GO:0004316">
    <property type="term" value="F:3-oxoacyl-[acyl-carrier-protein] reductase (NADPH) activity"/>
    <property type="evidence" value="ECO:0007669"/>
    <property type="project" value="UniProtKB-UniRule"/>
</dbReference>
<dbReference type="InterPro" id="IPR002347">
    <property type="entry name" value="SDR_fam"/>
</dbReference>
<comment type="caution">
    <text evidence="7">The sequence shown here is derived from an EMBL/GenBank/DDBJ whole genome shotgun (WGS) entry which is preliminary data.</text>
</comment>
<dbReference type="EMBL" id="SPKJ01000037">
    <property type="protein sequence ID" value="MYZ48413.1"/>
    <property type="molecule type" value="Genomic_DNA"/>
</dbReference>
<evidence type="ECO:0000313" key="7">
    <source>
        <dbReference type="EMBL" id="MYZ48413.1"/>
    </source>
</evidence>
<keyword evidence="8" id="KW-1185">Reference proteome</keyword>
<keyword evidence="5" id="KW-0443">Lipid metabolism</keyword>
<keyword evidence="2 5" id="KW-0560">Oxidoreductase</keyword>
<feature type="domain" description="Ketoreductase" evidence="6">
    <location>
        <begin position="7"/>
        <end position="188"/>
    </location>
</feature>
<comment type="pathway">
    <text evidence="5">Lipid metabolism; fatty acid biosynthesis.</text>
</comment>
<dbReference type="SMART" id="SM00822">
    <property type="entry name" value="PKS_KR"/>
    <property type="match status" value="1"/>
</dbReference>
<dbReference type="AlphaFoldDB" id="A0A964T4M6"/>
<feature type="binding site" evidence="4">
    <location>
        <position position="87"/>
    </location>
    <ligand>
        <name>NADP(+)</name>
        <dbReference type="ChEBI" id="CHEBI:58349"/>
    </ligand>
</feature>
<feature type="active site" description="Proton acceptor" evidence="3">
    <location>
        <position position="152"/>
    </location>
</feature>
<dbReference type="Proteomes" id="UP000773614">
    <property type="component" value="Unassembled WGS sequence"/>
</dbReference>
<comment type="subunit">
    <text evidence="5">Homotetramer.</text>
</comment>
<comment type="catalytic activity">
    <reaction evidence="5">
        <text>a (3R)-hydroxyacyl-[ACP] + NADP(+) = a 3-oxoacyl-[ACP] + NADPH + H(+)</text>
        <dbReference type="Rhea" id="RHEA:17397"/>
        <dbReference type="Rhea" id="RHEA-COMP:9916"/>
        <dbReference type="Rhea" id="RHEA-COMP:9945"/>
        <dbReference type="ChEBI" id="CHEBI:15378"/>
        <dbReference type="ChEBI" id="CHEBI:57783"/>
        <dbReference type="ChEBI" id="CHEBI:58349"/>
        <dbReference type="ChEBI" id="CHEBI:78776"/>
        <dbReference type="ChEBI" id="CHEBI:78827"/>
        <dbReference type="EC" id="1.1.1.100"/>
    </reaction>
</comment>
<keyword evidence="4 5" id="KW-0521">NADP</keyword>
<accession>A0A964T4M6</accession>
<proteinExistence type="inferred from homology"/>
<dbReference type="NCBIfam" id="NF009466">
    <property type="entry name" value="PRK12826.1-2"/>
    <property type="match status" value="1"/>
</dbReference>
<dbReference type="Pfam" id="PF13561">
    <property type="entry name" value="adh_short_C2"/>
    <property type="match status" value="1"/>
</dbReference>
<dbReference type="PANTHER" id="PTHR42879">
    <property type="entry name" value="3-OXOACYL-(ACYL-CARRIER-PROTEIN) REDUCTASE"/>
    <property type="match status" value="1"/>
</dbReference>
<feature type="binding site" evidence="4">
    <location>
        <begin position="152"/>
        <end position="156"/>
    </location>
    <ligand>
        <name>NADP(+)</name>
        <dbReference type="ChEBI" id="CHEBI:58349"/>
    </ligand>
</feature>
<keyword evidence="5" id="KW-0275">Fatty acid biosynthesis</keyword>
<keyword evidence="5" id="KW-0444">Lipid biosynthesis</keyword>
<dbReference type="FunFam" id="3.40.50.720:FF:000173">
    <property type="entry name" value="3-oxoacyl-[acyl-carrier protein] reductase"/>
    <property type="match status" value="1"/>
</dbReference>
<evidence type="ECO:0000259" key="6">
    <source>
        <dbReference type="SMART" id="SM00822"/>
    </source>
</evidence>
<comment type="similarity">
    <text evidence="1 5">Belongs to the short-chain dehydrogenases/reductases (SDR) family.</text>
</comment>
<dbReference type="InterPro" id="IPR057326">
    <property type="entry name" value="KR_dom"/>
</dbReference>
<feature type="binding site" evidence="4">
    <location>
        <position position="38"/>
    </location>
    <ligand>
        <name>NADP(+)</name>
        <dbReference type="ChEBI" id="CHEBI:58349"/>
    </ligand>
</feature>
<keyword evidence="5" id="KW-0276">Fatty acid metabolism</keyword>
<gene>
    <name evidence="7" type="primary">fabG</name>
    <name evidence="7" type="ORF">E4O86_11910</name>
</gene>
<dbReference type="OrthoDB" id="9804774at2"/>
<evidence type="ECO:0000256" key="3">
    <source>
        <dbReference type="PIRSR" id="PIRSR611284-1"/>
    </source>
</evidence>
<dbReference type="PROSITE" id="PS00061">
    <property type="entry name" value="ADH_SHORT"/>
    <property type="match status" value="1"/>
</dbReference>
<dbReference type="NCBIfam" id="NF005559">
    <property type="entry name" value="PRK07231.1"/>
    <property type="match status" value="1"/>
</dbReference>
<comment type="function">
    <text evidence="5">Catalyzes the NADPH-dependent reduction of beta-ketoacyl-ACP substrates to beta-hydroxyacyl-ACP products, the first reductive step in the elongation cycle of fatty acid biosynthesis.</text>
</comment>
<evidence type="ECO:0000256" key="5">
    <source>
        <dbReference type="RuleBase" id="RU366074"/>
    </source>
</evidence>
<name>A0A964T4M6_9HYPH</name>
<evidence type="ECO:0000256" key="1">
    <source>
        <dbReference type="ARBA" id="ARBA00006484"/>
    </source>
</evidence>
<dbReference type="GO" id="GO:0006633">
    <property type="term" value="P:fatty acid biosynthetic process"/>
    <property type="evidence" value="ECO:0007669"/>
    <property type="project" value="UniProtKB-KW"/>
</dbReference>
<sequence>MFSLEGRRALVTGASGGIGGAIAAALHAQGAVVTLSGTRTEALRALAERLGERVHLAAADLGDAAAVDALVPRAEEAMGGLDILVNNAGLTRDGLAMRMKDEDWQIVLRVNLEAAFRLSRAALRGMMKQRFGRIVGITSVVGVTGNPGQSNYAASKAGLIGMSKALAQEVASRGITVNCVAPGFIASAMTDALNEKQREAILGRIPAGRLGDGTDVAAAVVYLASDEAGYLTGQTLHVNGGMAMI</sequence>
<dbReference type="InterPro" id="IPR050259">
    <property type="entry name" value="SDR"/>
</dbReference>
<dbReference type="PRINTS" id="PR00080">
    <property type="entry name" value="SDRFAMILY"/>
</dbReference>
<dbReference type="InterPro" id="IPR011284">
    <property type="entry name" value="3oxo_ACP_reduc"/>
</dbReference>
<evidence type="ECO:0000313" key="8">
    <source>
        <dbReference type="Proteomes" id="UP000773614"/>
    </source>
</evidence>
<protein>
    <recommendedName>
        <fullName evidence="5">3-oxoacyl-[acyl-carrier-protein] reductase</fullName>
        <ecNumber evidence="5">1.1.1.100</ecNumber>
    </recommendedName>
</protein>
<dbReference type="GO" id="GO:0051287">
    <property type="term" value="F:NAD binding"/>
    <property type="evidence" value="ECO:0007669"/>
    <property type="project" value="UniProtKB-UniRule"/>
</dbReference>
<dbReference type="PRINTS" id="PR00081">
    <property type="entry name" value="GDHRDH"/>
</dbReference>
<feature type="binding site" evidence="4">
    <location>
        <position position="185"/>
    </location>
    <ligand>
        <name>NADP(+)</name>
        <dbReference type="ChEBI" id="CHEBI:58349"/>
    </ligand>
</feature>
<dbReference type="SUPFAM" id="SSF51735">
    <property type="entry name" value="NAD(P)-binding Rossmann-fold domains"/>
    <property type="match status" value="1"/>
</dbReference>
<reference evidence="7" key="1">
    <citation type="submission" date="2019-03" db="EMBL/GenBank/DDBJ databases">
        <title>Afifella sp. nov., isolated from activated sludge.</title>
        <authorList>
            <person name="Li Q."/>
            <person name="Liu Y."/>
        </authorList>
    </citation>
    <scope>NUCLEOTIDE SEQUENCE</scope>
    <source>
        <strain evidence="7">L72</strain>
    </source>
</reference>
<dbReference type="EC" id="1.1.1.100" evidence="5"/>